<sequence length="624" mass="68789">MEGNIAEPFRLSFQIESMHSGSISFGRFEAESLSWERRSSFSHNRYLEEAEKFSKPGSVTEKAAYFEAHFKKKALLCQVSSEGLAEIGDQVNECDPEKAVTDEANDAKVMFYTEEYELVDEIHGDALYNESPVSSKCHGDSQGAVFELEVVGSTHSESQKESALDNVDLENNVDPMENFAECNYSEEAHHTDSGSHNSAVVHDEHDFEVEHSSDEGVDVLKGTTQTLGGRALDTSLENLRNGAPKEKAREEIRISELGSKSHYISQSSRTEAVTGTSSKEQQMPSRMRSGEKLPRSTIPSSRTSQLLLKPESPEGSKPKCLDQDKSEKELKAKKAVELPTSTPGRTELRMHQSSNRIKHIVTSSKKENKLNAMTSNYRTGEIAEKGREENSAVQIRQFRRSLNFKAKPLPSFYHEVVPRVSNRHKAMPNSGKSIKVQNNLSCLTMSGTAAFSKVDSKKAISTCKSTKIAELPRALRGQDYDMPETSISHVISAARSTSGNHVPKVGLKTWVIGKNEREKVTGLQYHLVGGGGKTTKAQKSEARQRVGIGRKGSEMLVFTSPAEVVGDAGGVTVFMQLLCQLLSISCQKLIQLVLLGTVKHNAEKAAVRIVSAFTDMLQMLSSRK</sequence>
<feature type="domain" description="TPX2 C-terminal" evidence="7">
    <location>
        <begin position="382"/>
        <end position="423"/>
    </location>
</feature>
<feature type="compositionally biased region" description="Basic and acidic residues" evidence="6">
    <location>
        <begin position="311"/>
        <end position="330"/>
    </location>
</feature>
<keyword evidence="4" id="KW-0493">Microtubule</keyword>
<dbReference type="GO" id="GO:0005874">
    <property type="term" value="C:microtubule"/>
    <property type="evidence" value="ECO:0007669"/>
    <property type="project" value="UniProtKB-KW"/>
</dbReference>
<proteinExistence type="inferred from homology"/>
<evidence type="ECO:0000256" key="4">
    <source>
        <dbReference type="ARBA" id="ARBA00022701"/>
    </source>
</evidence>
<dbReference type="Pfam" id="PF06886">
    <property type="entry name" value="TPX2"/>
    <property type="match status" value="1"/>
</dbReference>
<dbReference type="EMBL" id="BSYO01000003">
    <property type="protein sequence ID" value="GMH01988.1"/>
    <property type="molecule type" value="Genomic_DNA"/>
</dbReference>
<accession>A0AAD3S087</accession>
<keyword evidence="9" id="KW-1185">Reference proteome</keyword>
<dbReference type="InterPro" id="IPR027329">
    <property type="entry name" value="TPX2_C"/>
</dbReference>
<keyword evidence="5" id="KW-0206">Cytoskeleton</keyword>
<name>A0AAD3S087_NEPGR</name>
<comment type="subcellular location">
    <subcellularLocation>
        <location evidence="1">Cytoplasm</location>
        <location evidence="1">Cytoskeleton</location>
    </subcellularLocation>
</comment>
<feature type="compositionally biased region" description="Basic and acidic residues" evidence="6">
    <location>
        <begin position="243"/>
        <end position="254"/>
    </location>
</feature>
<organism evidence="8 9">
    <name type="scientific">Nepenthes gracilis</name>
    <name type="common">Slender pitcher plant</name>
    <dbReference type="NCBI Taxonomy" id="150966"/>
    <lineage>
        <taxon>Eukaryota</taxon>
        <taxon>Viridiplantae</taxon>
        <taxon>Streptophyta</taxon>
        <taxon>Embryophyta</taxon>
        <taxon>Tracheophyta</taxon>
        <taxon>Spermatophyta</taxon>
        <taxon>Magnoliopsida</taxon>
        <taxon>eudicotyledons</taxon>
        <taxon>Gunneridae</taxon>
        <taxon>Pentapetalae</taxon>
        <taxon>Caryophyllales</taxon>
        <taxon>Nepenthaceae</taxon>
        <taxon>Nepenthes</taxon>
    </lineage>
</organism>
<evidence type="ECO:0000256" key="6">
    <source>
        <dbReference type="SAM" id="MobiDB-lite"/>
    </source>
</evidence>
<protein>
    <recommendedName>
        <fullName evidence="7">TPX2 C-terminal domain-containing protein</fullName>
    </recommendedName>
</protein>
<gene>
    <name evidence="8" type="ORF">Nepgr_003827</name>
</gene>
<evidence type="ECO:0000313" key="9">
    <source>
        <dbReference type="Proteomes" id="UP001279734"/>
    </source>
</evidence>
<feature type="compositionally biased region" description="Polar residues" evidence="6">
    <location>
        <begin position="297"/>
        <end position="306"/>
    </location>
</feature>
<dbReference type="AlphaFoldDB" id="A0AAD3S087"/>
<reference evidence="8" key="1">
    <citation type="submission" date="2023-05" db="EMBL/GenBank/DDBJ databases">
        <title>Nepenthes gracilis genome sequencing.</title>
        <authorList>
            <person name="Fukushima K."/>
        </authorList>
    </citation>
    <scope>NUCLEOTIDE SEQUENCE</scope>
    <source>
        <strain evidence="8">SING2019-196</strain>
    </source>
</reference>
<dbReference type="PANTHER" id="PTHR47067:SF6">
    <property type="entry name" value="PROTEIN WVD2-LIKE 7"/>
    <property type="match status" value="1"/>
</dbReference>
<evidence type="ECO:0000256" key="2">
    <source>
        <dbReference type="ARBA" id="ARBA00005885"/>
    </source>
</evidence>
<evidence type="ECO:0000313" key="8">
    <source>
        <dbReference type="EMBL" id="GMH01988.1"/>
    </source>
</evidence>
<dbReference type="InterPro" id="IPR044216">
    <property type="entry name" value="WDL7"/>
</dbReference>
<evidence type="ECO:0000256" key="5">
    <source>
        <dbReference type="ARBA" id="ARBA00023212"/>
    </source>
</evidence>
<dbReference type="PANTHER" id="PTHR47067">
    <property type="entry name" value="TPX2 (TARGETING PROTEIN FOR XKLP2) PROTEIN FAMILY-RELATED"/>
    <property type="match status" value="1"/>
</dbReference>
<feature type="region of interest" description="Disordered" evidence="6">
    <location>
        <begin position="226"/>
        <end position="330"/>
    </location>
</feature>
<comment type="similarity">
    <text evidence="2">Belongs to the TPX2 family.</text>
</comment>
<dbReference type="Proteomes" id="UP001279734">
    <property type="component" value="Unassembled WGS sequence"/>
</dbReference>
<evidence type="ECO:0000256" key="1">
    <source>
        <dbReference type="ARBA" id="ARBA00004245"/>
    </source>
</evidence>
<comment type="caution">
    <text evidence="8">The sequence shown here is derived from an EMBL/GenBank/DDBJ whole genome shotgun (WGS) entry which is preliminary data.</text>
</comment>
<evidence type="ECO:0000256" key="3">
    <source>
        <dbReference type="ARBA" id="ARBA00022490"/>
    </source>
</evidence>
<evidence type="ECO:0000259" key="7">
    <source>
        <dbReference type="Pfam" id="PF06886"/>
    </source>
</evidence>
<keyword evidence="3" id="KW-0963">Cytoplasm</keyword>
<feature type="compositionally biased region" description="Polar residues" evidence="6">
    <location>
        <begin position="262"/>
        <end position="284"/>
    </location>
</feature>